<evidence type="ECO:0000313" key="3">
    <source>
        <dbReference type="Proteomes" id="UP000515679"/>
    </source>
</evidence>
<keyword evidence="1" id="KW-0812">Transmembrane</keyword>
<gene>
    <name evidence="2" type="ORF">FPL14_24980</name>
</gene>
<evidence type="ECO:0000313" key="2">
    <source>
        <dbReference type="EMBL" id="QMV44057.1"/>
    </source>
</evidence>
<keyword evidence="1" id="KW-0472">Membrane</keyword>
<protein>
    <submittedName>
        <fullName evidence="2">Uncharacterized protein</fullName>
    </submittedName>
</protein>
<reference evidence="2 3" key="1">
    <citation type="submission" date="2019-07" db="EMBL/GenBank/DDBJ databases">
        <authorList>
            <person name="Kim J.K."/>
            <person name="Cheong H.-M."/>
            <person name="Choi Y."/>
            <person name="Hwang K.J."/>
            <person name="Lee S."/>
            <person name="Choi C."/>
        </authorList>
    </citation>
    <scope>NUCLEOTIDE SEQUENCE [LARGE SCALE GENOMIC DNA]</scope>
    <source>
        <strain evidence="2 3">KS 22</strain>
    </source>
</reference>
<accession>A0A7G5C4C3</accession>
<sequence>MRKPIGWFSFVNNIPLKWKFTLIYLLCVLVPILTINVLFFRQTSENIQSRERNNLQLTIERAAKKAMDMIEGGVTLSHSVATDRTLYEVLDKEYADIVDFYESFKEVLTGKMSPFMSAYTYVENISVFTENPTIVSGGNYFVLDEAEKRSPGTRQPQIRHRLSTSWCTLALTL</sequence>
<dbReference type="RefSeq" id="WP_182300290.1">
    <property type="nucleotide sequence ID" value="NZ_CP041969.1"/>
</dbReference>
<name>A0A7G5C4C3_9BACL</name>
<evidence type="ECO:0000256" key="1">
    <source>
        <dbReference type="SAM" id="Phobius"/>
    </source>
</evidence>
<keyword evidence="3" id="KW-1185">Reference proteome</keyword>
<dbReference type="AlphaFoldDB" id="A0A7G5C4C3"/>
<dbReference type="Proteomes" id="UP000515679">
    <property type="component" value="Chromosome"/>
</dbReference>
<keyword evidence="1" id="KW-1133">Transmembrane helix</keyword>
<feature type="transmembrane region" description="Helical" evidence="1">
    <location>
        <begin position="20"/>
        <end position="40"/>
    </location>
</feature>
<dbReference type="EMBL" id="CP041969">
    <property type="protein sequence ID" value="QMV44057.1"/>
    <property type="molecule type" value="Genomic_DNA"/>
</dbReference>
<dbReference type="KEGG" id="cchl:FPL14_24980"/>
<organism evidence="2 3">
    <name type="scientific">Cohnella cholangitidis</name>
    <dbReference type="NCBI Taxonomy" id="2598458"/>
    <lineage>
        <taxon>Bacteria</taxon>
        <taxon>Bacillati</taxon>
        <taxon>Bacillota</taxon>
        <taxon>Bacilli</taxon>
        <taxon>Bacillales</taxon>
        <taxon>Paenibacillaceae</taxon>
        <taxon>Cohnella</taxon>
    </lineage>
</organism>
<proteinExistence type="predicted"/>